<feature type="region of interest" description="Disordered" evidence="1">
    <location>
        <begin position="14"/>
        <end position="38"/>
    </location>
</feature>
<comment type="caution">
    <text evidence="2">The sequence shown here is derived from an EMBL/GenBank/DDBJ whole genome shotgun (WGS) entry which is preliminary data.</text>
</comment>
<evidence type="ECO:0000256" key="1">
    <source>
        <dbReference type="SAM" id="MobiDB-lite"/>
    </source>
</evidence>
<dbReference type="AlphaFoldDB" id="A0A158AHI2"/>
<keyword evidence="3" id="KW-1185">Reference proteome</keyword>
<dbReference type="STRING" id="1777141.AWB80_02246"/>
<reference evidence="2" key="1">
    <citation type="submission" date="2016-01" db="EMBL/GenBank/DDBJ databases">
        <authorList>
            <person name="Peeters C."/>
        </authorList>
    </citation>
    <scope>NUCLEOTIDE SEQUENCE [LARGE SCALE GENOMIC DNA]</scope>
    <source>
        <strain evidence="2">LMG 29323</strain>
    </source>
</reference>
<sequence length="38" mass="3424">MLLIALSLALGTAGCASGTQSAPNSSGAPSAPSGGGSY</sequence>
<organism evidence="2 3">
    <name type="scientific">Caballeronia pedi</name>
    <dbReference type="NCBI Taxonomy" id="1777141"/>
    <lineage>
        <taxon>Bacteria</taxon>
        <taxon>Pseudomonadati</taxon>
        <taxon>Pseudomonadota</taxon>
        <taxon>Betaproteobacteria</taxon>
        <taxon>Burkholderiales</taxon>
        <taxon>Burkholderiaceae</taxon>
        <taxon>Caballeronia</taxon>
    </lineage>
</organism>
<proteinExistence type="predicted"/>
<accession>A0A158AHI2</accession>
<dbReference type="Proteomes" id="UP000054911">
    <property type="component" value="Unassembled WGS sequence"/>
</dbReference>
<evidence type="ECO:0000313" key="3">
    <source>
        <dbReference type="Proteomes" id="UP000054911"/>
    </source>
</evidence>
<feature type="compositionally biased region" description="Low complexity" evidence="1">
    <location>
        <begin position="21"/>
        <end position="32"/>
    </location>
</feature>
<gene>
    <name evidence="2" type="ORF">AWB80_02246</name>
</gene>
<protein>
    <recommendedName>
        <fullName evidence="4">Lipoprotein</fullName>
    </recommendedName>
</protein>
<evidence type="ECO:0000313" key="2">
    <source>
        <dbReference type="EMBL" id="SAK57185.1"/>
    </source>
</evidence>
<evidence type="ECO:0008006" key="4">
    <source>
        <dbReference type="Google" id="ProtNLM"/>
    </source>
</evidence>
<name>A0A158AHI2_9BURK</name>
<dbReference type="EMBL" id="FCOE02000006">
    <property type="protein sequence ID" value="SAK57185.1"/>
    <property type="molecule type" value="Genomic_DNA"/>
</dbReference>